<dbReference type="EMBL" id="BDIP01000533">
    <property type="protein sequence ID" value="GIQ81917.1"/>
    <property type="molecule type" value="Genomic_DNA"/>
</dbReference>
<dbReference type="InterPro" id="IPR002913">
    <property type="entry name" value="START_lipid-bd_dom"/>
</dbReference>
<reference evidence="2 3" key="1">
    <citation type="journal article" date="2018" name="PLoS ONE">
        <title>The draft genome of Kipferlia bialata reveals reductive genome evolution in fornicate parasites.</title>
        <authorList>
            <person name="Tanifuji G."/>
            <person name="Takabayashi S."/>
            <person name="Kume K."/>
            <person name="Takagi M."/>
            <person name="Nakayama T."/>
            <person name="Kamikawa R."/>
            <person name="Inagaki Y."/>
            <person name="Hashimoto T."/>
        </authorList>
    </citation>
    <scope>NUCLEOTIDE SEQUENCE [LARGE SCALE GENOMIC DNA]</scope>
    <source>
        <strain evidence="2">NY0173</strain>
    </source>
</reference>
<proteinExistence type="predicted"/>
<accession>A0A9K3CS78</accession>
<evidence type="ECO:0000259" key="1">
    <source>
        <dbReference type="Pfam" id="PF01852"/>
    </source>
</evidence>
<dbReference type="GO" id="GO:0008289">
    <property type="term" value="F:lipid binding"/>
    <property type="evidence" value="ECO:0007669"/>
    <property type="project" value="InterPro"/>
</dbReference>
<dbReference type="Proteomes" id="UP000265618">
    <property type="component" value="Unassembled WGS sequence"/>
</dbReference>
<organism evidence="2 3">
    <name type="scientific">Kipferlia bialata</name>
    <dbReference type="NCBI Taxonomy" id="797122"/>
    <lineage>
        <taxon>Eukaryota</taxon>
        <taxon>Metamonada</taxon>
        <taxon>Carpediemonas-like organisms</taxon>
        <taxon>Kipferlia</taxon>
    </lineage>
</organism>
<keyword evidence="3" id="KW-1185">Reference proteome</keyword>
<name>A0A9K3CS78_9EUKA</name>
<dbReference type="InterPro" id="IPR023393">
    <property type="entry name" value="START-like_dom_sf"/>
</dbReference>
<dbReference type="Gene3D" id="3.30.530.20">
    <property type="match status" value="1"/>
</dbReference>
<dbReference type="AlphaFoldDB" id="A0A9K3CS78"/>
<comment type="caution">
    <text evidence="2">The sequence shown here is derived from an EMBL/GenBank/DDBJ whole genome shotgun (WGS) entry which is preliminary data.</text>
</comment>
<dbReference type="SUPFAM" id="SSF55961">
    <property type="entry name" value="Bet v1-like"/>
    <property type="match status" value="1"/>
</dbReference>
<protein>
    <recommendedName>
        <fullName evidence="1">START domain-containing protein</fullName>
    </recommendedName>
</protein>
<feature type="domain" description="START" evidence="1">
    <location>
        <begin position="2"/>
        <end position="50"/>
    </location>
</feature>
<feature type="non-terminal residue" evidence="2">
    <location>
        <position position="1"/>
    </location>
</feature>
<gene>
    <name evidence="2" type="ORF">KIPB_002960</name>
</gene>
<evidence type="ECO:0000313" key="2">
    <source>
        <dbReference type="EMBL" id="GIQ81917.1"/>
    </source>
</evidence>
<sequence length="61" mass="6799">AFVRGTVYSQQFVLETTEGGTNVTYITHSSPEGRIPAGLYNKLLKNQAMTIDRIRQDIVKA</sequence>
<dbReference type="OrthoDB" id="5403181at2759"/>
<evidence type="ECO:0000313" key="3">
    <source>
        <dbReference type="Proteomes" id="UP000265618"/>
    </source>
</evidence>
<dbReference type="Pfam" id="PF01852">
    <property type="entry name" value="START"/>
    <property type="match status" value="1"/>
</dbReference>